<accession>A0A2S9YE14</accession>
<dbReference type="Pfam" id="PF09617">
    <property type="entry name" value="Cas_GSU0053"/>
    <property type="match status" value="1"/>
</dbReference>
<protein>
    <submittedName>
        <fullName evidence="2">CRISPR-associated protein</fullName>
    </submittedName>
</protein>
<evidence type="ECO:0000313" key="2">
    <source>
        <dbReference type="EMBL" id="PRQ03335.1"/>
    </source>
</evidence>
<feature type="region of interest" description="Disordered" evidence="1">
    <location>
        <begin position="228"/>
        <end position="250"/>
    </location>
</feature>
<dbReference type="OrthoDB" id="190628at2"/>
<name>A0A2S9YE14_9BACT</name>
<dbReference type="Proteomes" id="UP000237968">
    <property type="component" value="Unassembled WGS sequence"/>
</dbReference>
<dbReference type="RefSeq" id="WP_106391142.1">
    <property type="nucleotide sequence ID" value="NZ_PVNK01000093.1"/>
</dbReference>
<dbReference type="NCBIfam" id="TIGR02570">
    <property type="entry name" value="cas7_GSU0053"/>
    <property type="match status" value="1"/>
</dbReference>
<comment type="caution">
    <text evidence="2">The sequence shown here is derived from an EMBL/GenBank/DDBJ whole genome shotgun (WGS) entry which is preliminary data.</text>
</comment>
<sequence>MPTDSSPLSLDTIQQAVHGDGAAFRLRARLQPAGGPGDKVFPPTYATGQDGKKHETRYATEVRVIDGERKPSVLLDSVASQANRMELALLEARRRGEIELPVVGVDFEAEFPDLGRITALEAPHRVYDAILRDATLDGEAFRASEVGRRLTDASPADARAMLEYCPTALLFGAWDSTGPRGGMGHKFQRVLVSEVVAVGFAAGTAVGSRMDPLQIAASVRLNVPKGESDDWSVSGKGKHRPSEVNHSNIAPTRNEEAGGVTFEYALHTAVYSLPALRRLRFGSWDATKTEAAHTLLGALGVLAVVLQRRSGYDFRSRCSLIPEAPAQLEQVAADGTITHLELSVDDAVGVYGQAVEAAKKVGVGWAASDIVLQPMPKLVQLIRASREALRAGSPEAEG</sequence>
<feature type="region of interest" description="Disordered" evidence="1">
    <location>
        <begin position="33"/>
        <end position="53"/>
    </location>
</feature>
<gene>
    <name evidence="2" type="ORF">ENSA5_16890</name>
</gene>
<dbReference type="InterPro" id="IPR013403">
    <property type="entry name" value="CRISPR-assoc_prot_Csb1/Cas7u"/>
</dbReference>
<keyword evidence="3" id="KW-1185">Reference proteome</keyword>
<organism evidence="2 3">
    <name type="scientific">Enhygromyxa salina</name>
    <dbReference type="NCBI Taxonomy" id="215803"/>
    <lineage>
        <taxon>Bacteria</taxon>
        <taxon>Pseudomonadati</taxon>
        <taxon>Myxococcota</taxon>
        <taxon>Polyangia</taxon>
        <taxon>Nannocystales</taxon>
        <taxon>Nannocystaceae</taxon>
        <taxon>Enhygromyxa</taxon>
    </lineage>
</organism>
<dbReference type="AlphaFoldDB" id="A0A2S9YE14"/>
<proteinExistence type="predicted"/>
<reference evidence="2 3" key="1">
    <citation type="submission" date="2018-03" db="EMBL/GenBank/DDBJ databases">
        <title>Draft Genome Sequences of the Obligatory Marine Myxobacteria Enhygromyxa salina SWB005.</title>
        <authorList>
            <person name="Poehlein A."/>
            <person name="Moghaddam J.A."/>
            <person name="Harms H."/>
            <person name="Alanjari M."/>
            <person name="Koenig G.M."/>
            <person name="Daniel R."/>
            <person name="Schaeberle T.F."/>
        </authorList>
    </citation>
    <scope>NUCLEOTIDE SEQUENCE [LARGE SCALE GENOMIC DNA]</scope>
    <source>
        <strain evidence="2 3">SWB005</strain>
    </source>
</reference>
<evidence type="ECO:0000313" key="3">
    <source>
        <dbReference type="Proteomes" id="UP000237968"/>
    </source>
</evidence>
<evidence type="ECO:0000256" key="1">
    <source>
        <dbReference type="SAM" id="MobiDB-lite"/>
    </source>
</evidence>
<dbReference type="EMBL" id="PVNK01000093">
    <property type="protein sequence ID" value="PRQ03335.1"/>
    <property type="molecule type" value="Genomic_DNA"/>
</dbReference>